<gene>
    <name evidence="5" type="ORF">GTA08_BOTSDO13643</name>
</gene>
<dbReference type="SUPFAM" id="SSF47336">
    <property type="entry name" value="ACP-like"/>
    <property type="match status" value="1"/>
</dbReference>
<keyword evidence="6" id="KW-1185">Reference proteome</keyword>
<dbReference type="InterPro" id="IPR036736">
    <property type="entry name" value="ACP-like_sf"/>
</dbReference>
<dbReference type="SUPFAM" id="SSF51735">
    <property type="entry name" value="NAD(P)-binding Rossmann-fold domains"/>
    <property type="match status" value="1"/>
</dbReference>
<proteinExistence type="predicted"/>
<dbReference type="OrthoDB" id="429813at2759"/>
<reference evidence="5" key="1">
    <citation type="submission" date="2020-04" db="EMBL/GenBank/DDBJ databases">
        <title>Genome Assembly and Annotation of Botryosphaeria dothidea sdau 11-99, a Latent Pathogen of Apple Fruit Ring Rot in China.</title>
        <authorList>
            <person name="Yu C."/>
            <person name="Diao Y."/>
            <person name="Lu Q."/>
            <person name="Zhao J."/>
            <person name="Cui S."/>
            <person name="Peng C."/>
            <person name="He B."/>
            <person name="Liu H."/>
        </authorList>
    </citation>
    <scope>NUCLEOTIDE SEQUENCE [LARGE SCALE GENOMIC DNA]</scope>
    <source>
        <strain evidence="5">Sdau11-99</strain>
    </source>
</reference>
<evidence type="ECO:0000259" key="3">
    <source>
        <dbReference type="Pfam" id="PF00501"/>
    </source>
</evidence>
<organism evidence="5 6">
    <name type="scientific">Botryosphaeria dothidea</name>
    <dbReference type="NCBI Taxonomy" id="55169"/>
    <lineage>
        <taxon>Eukaryota</taxon>
        <taxon>Fungi</taxon>
        <taxon>Dikarya</taxon>
        <taxon>Ascomycota</taxon>
        <taxon>Pezizomycotina</taxon>
        <taxon>Dothideomycetes</taxon>
        <taxon>Dothideomycetes incertae sedis</taxon>
        <taxon>Botryosphaeriales</taxon>
        <taxon>Botryosphaeriaceae</taxon>
        <taxon>Botryosphaeria</taxon>
    </lineage>
</organism>
<dbReference type="Gene3D" id="3.40.50.12780">
    <property type="entry name" value="N-terminal domain of ligase-like"/>
    <property type="match status" value="1"/>
</dbReference>
<dbReference type="InterPro" id="IPR051414">
    <property type="entry name" value="Adenylate-forming_Reductase"/>
</dbReference>
<accession>A0A8H4N9D7</accession>
<dbReference type="Pfam" id="PF07993">
    <property type="entry name" value="NAD_binding_4"/>
    <property type="match status" value="1"/>
</dbReference>
<dbReference type="InterPro" id="IPR000873">
    <property type="entry name" value="AMP-dep_synth/lig_dom"/>
</dbReference>
<dbReference type="PANTHER" id="PTHR43439:SF2">
    <property type="entry name" value="ENZYME, PUTATIVE (JCVI)-RELATED"/>
    <property type="match status" value="1"/>
</dbReference>
<dbReference type="InterPro" id="IPR020845">
    <property type="entry name" value="AMP-binding_CS"/>
</dbReference>
<feature type="domain" description="AMP-dependent synthetase/ligase" evidence="3">
    <location>
        <begin position="97"/>
        <end position="363"/>
    </location>
</feature>
<dbReference type="Pfam" id="PF00501">
    <property type="entry name" value="AMP-binding"/>
    <property type="match status" value="1"/>
</dbReference>
<dbReference type="InterPro" id="IPR013120">
    <property type="entry name" value="FAR_NAD-bd"/>
</dbReference>
<evidence type="ECO:0000256" key="1">
    <source>
        <dbReference type="ARBA" id="ARBA00022450"/>
    </source>
</evidence>
<dbReference type="Gene3D" id="3.40.50.720">
    <property type="entry name" value="NAD(P)-binding Rossmann-like Domain"/>
    <property type="match status" value="1"/>
</dbReference>
<dbReference type="InterPro" id="IPR042099">
    <property type="entry name" value="ANL_N_sf"/>
</dbReference>
<sequence length="1069" mass="116802">MSSTTEMPPFSRPPIEPHNLSSAIKSLPDLVDFNARENPNHLFCLQSYKTAEDSHFRVDRVSHLLFKRAILRCARWLATDVSGLKPPHTGADGTFVKGPPVAILLESSVGLLVHEMALMGLGVPVLLLSARLSPTAIHHLLVQTGATSVLVSPKLRRDAERALALFPPDATKPSVYDEKPLDDLLTTNDAASSNCEAESICHPGHYIGESDRSALILHSSGTTGLPKPIYTSHRQTLTFATCHELPTDGRDLGGFGIIAFVLSLGAGLPFCMPPPSLIPTGEAAMELLQAANARSFMSVPSILEELTLLPDSAIDVLKSLNFVAFGGGQLKQDVGERLATAGVRLLNHYGATESGPITPIFFPDQDYDYHYFRLRSDIRLDLRLGPEPTDGDERQHFIITAYPYGWDTPFELQDHLISSPAHPETDFAAVGRKDDMIVLATGEKALPGMLETALAESPAIRAAVAFGEGRFEIGVLVQPATEISHSQVAAFKDRAWIIVQEVNQRMDAHARITSKDSILVVNSTATLPRSDKGSLLRREIYKAFAAEIDGIYQGLEIKSLENLKRPLRWEQLEHDIKSIVQQSVGWNIAEDEWSVEDDLFDLGFDSLQALRLRRVLLASVSILYTDAQSPPAEEVVPRNFVYHNPSVSRMARALNSVDDGGQNPGSEDNLTIAQIVEQYRVLPSSTQTTVLVTGATGSLGAHVLAHLVSLENVARVICLDRPKTGVDPSARLQAAVREKDLHIEPHLWKQKVQALQCNTALPTLGLPAETYRNLQGTVTHILHAAWPMNFKRTLISFKSSFQTLQNLLHLAHQAHQARPSVQPRFLFVSSISTVGNFSAVTGEKTIAEAPVPSAACAAGLGYAQAKLACEQLLERAATTELAGEVRVSFARVGQLSGNSRTGFWNPAEHLPALVKTSQEVGALPHLEGTLSWIPVDVAAQTVSDILLRRAAAGATVSDDLVYHVENPVRQSWHDLLSSLAAKLGLAGETALLPYDEWLRVVEERAGPASPARTLLEFFEADFLHMACGIVVLDTYKARRESPALRRLGVVGDEEMGRVLEYWRSVHFIH</sequence>
<dbReference type="Pfam" id="PF23562">
    <property type="entry name" value="AMP-binding_C_3"/>
    <property type="match status" value="1"/>
</dbReference>
<evidence type="ECO:0000313" key="5">
    <source>
        <dbReference type="EMBL" id="KAF4310691.1"/>
    </source>
</evidence>
<dbReference type="GO" id="GO:0016874">
    <property type="term" value="F:ligase activity"/>
    <property type="evidence" value="ECO:0007669"/>
    <property type="project" value="UniProtKB-KW"/>
</dbReference>
<dbReference type="PANTHER" id="PTHR43439">
    <property type="entry name" value="PHENYLACETATE-COENZYME A LIGASE"/>
    <property type="match status" value="1"/>
</dbReference>
<keyword evidence="1" id="KW-0596">Phosphopantetheine</keyword>
<dbReference type="PROSITE" id="PS00455">
    <property type="entry name" value="AMP_BINDING"/>
    <property type="match status" value="1"/>
</dbReference>
<evidence type="ECO:0000259" key="4">
    <source>
        <dbReference type="Pfam" id="PF07993"/>
    </source>
</evidence>
<keyword evidence="2" id="KW-0597">Phosphoprotein</keyword>
<feature type="domain" description="Thioester reductase (TE)" evidence="4">
    <location>
        <begin position="692"/>
        <end position="941"/>
    </location>
</feature>
<dbReference type="EMBL" id="WWBZ02000013">
    <property type="protein sequence ID" value="KAF4310691.1"/>
    <property type="molecule type" value="Genomic_DNA"/>
</dbReference>
<dbReference type="Proteomes" id="UP000572817">
    <property type="component" value="Unassembled WGS sequence"/>
</dbReference>
<dbReference type="InterPro" id="IPR036291">
    <property type="entry name" value="NAD(P)-bd_dom_sf"/>
</dbReference>
<dbReference type="SUPFAM" id="SSF56801">
    <property type="entry name" value="Acetyl-CoA synthetase-like"/>
    <property type="match status" value="1"/>
</dbReference>
<protein>
    <submittedName>
        <fullName evidence="5">AMP-dependent synthetase/ligase</fullName>
    </submittedName>
</protein>
<dbReference type="AlphaFoldDB" id="A0A8H4N9D7"/>
<evidence type="ECO:0000256" key="2">
    <source>
        <dbReference type="ARBA" id="ARBA00022553"/>
    </source>
</evidence>
<evidence type="ECO:0000313" key="6">
    <source>
        <dbReference type="Proteomes" id="UP000572817"/>
    </source>
</evidence>
<name>A0A8H4N9D7_9PEZI</name>
<comment type="caution">
    <text evidence="5">The sequence shown here is derived from an EMBL/GenBank/DDBJ whole genome shotgun (WGS) entry which is preliminary data.</text>
</comment>
<dbReference type="Gene3D" id="1.10.1200.10">
    <property type="entry name" value="ACP-like"/>
    <property type="match status" value="1"/>
</dbReference>